<keyword evidence="10" id="KW-0496">Mitochondrion</keyword>
<evidence type="ECO:0000256" key="5">
    <source>
        <dbReference type="ARBA" id="ARBA00008324"/>
    </source>
</evidence>
<evidence type="ECO:0000313" key="20">
    <source>
        <dbReference type="EMBL" id="KAJ3253087.1"/>
    </source>
</evidence>
<organism evidence="20 21">
    <name type="scientific">Boothiomyces macroporosus</name>
    <dbReference type="NCBI Taxonomy" id="261099"/>
    <lineage>
        <taxon>Eukaryota</taxon>
        <taxon>Fungi</taxon>
        <taxon>Fungi incertae sedis</taxon>
        <taxon>Chytridiomycota</taxon>
        <taxon>Chytridiomycota incertae sedis</taxon>
        <taxon>Chytridiomycetes</taxon>
        <taxon>Rhizophydiales</taxon>
        <taxon>Terramycetaceae</taxon>
        <taxon>Boothiomyces</taxon>
    </lineage>
</organism>
<evidence type="ECO:0000259" key="19">
    <source>
        <dbReference type="Pfam" id="PF03061"/>
    </source>
</evidence>
<protein>
    <recommendedName>
        <fullName evidence="16">Acyl-coenzyme A thioesterase 13</fullName>
    </recommendedName>
    <alternativeName>
        <fullName evidence="17">Hotdog-fold thioesterase superfamily member 2</fullName>
    </alternativeName>
    <alternativeName>
        <fullName evidence="18">Thioesterase superfamily member 2</fullName>
    </alternativeName>
</protein>
<dbReference type="FunFam" id="3.10.129.10:FF:000021">
    <property type="entry name" value="Acyl-coenzyme A thioesterase 13"/>
    <property type="match status" value="1"/>
</dbReference>
<comment type="subcellular location">
    <subcellularLocation>
        <location evidence="3">Cytoplasm</location>
        <location evidence="3">Cytoskeleton</location>
        <location evidence="3">Spindle</location>
    </subcellularLocation>
    <subcellularLocation>
        <location evidence="4">Cytoplasm</location>
        <location evidence="4">Cytosol</location>
    </subcellularLocation>
    <subcellularLocation>
        <location evidence="2">Mitochondrion</location>
    </subcellularLocation>
    <subcellularLocation>
        <location evidence="1">Nucleus</location>
    </subcellularLocation>
</comment>
<evidence type="ECO:0000256" key="6">
    <source>
        <dbReference type="ARBA" id="ARBA00022490"/>
    </source>
</evidence>
<dbReference type="EMBL" id="JADGKB010000120">
    <property type="protein sequence ID" value="KAJ3253087.1"/>
    <property type="molecule type" value="Genomic_DNA"/>
</dbReference>
<evidence type="ECO:0000256" key="10">
    <source>
        <dbReference type="ARBA" id="ARBA00023128"/>
    </source>
</evidence>
<keyword evidence="8" id="KW-0007">Acetylation</keyword>
<proteinExistence type="inferred from homology"/>
<dbReference type="Gene3D" id="3.10.129.10">
    <property type="entry name" value="Hotdog Thioesterase"/>
    <property type="match status" value="1"/>
</dbReference>
<evidence type="ECO:0000313" key="21">
    <source>
        <dbReference type="Proteomes" id="UP001210925"/>
    </source>
</evidence>
<evidence type="ECO:0000256" key="9">
    <source>
        <dbReference type="ARBA" id="ARBA00023098"/>
    </source>
</evidence>
<dbReference type="InterPro" id="IPR029069">
    <property type="entry name" value="HotDog_dom_sf"/>
</dbReference>
<keyword evidence="7" id="KW-0378">Hydrolase</keyword>
<dbReference type="NCBIfam" id="TIGR00369">
    <property type="entry name" value="unchar_dom_1"/>
    <property type="match status" value="1"/>
</dbReference>
<evidence type="ECO:0000256" key="1">
    <source>
        <dbReference type="ARBA" id="ARBA00004123"/>
    </source>
</evidence>
<dbReference type="GO" id="GO:0005739">
    <property type="term" value="C:mitochondrion"/>
    <property type="evidence" value="ECO:0007669"/>
    <property type="project" value="UniProtKB-SubCell"/>
</dbReference>
<keyword evidence="6" id="KW-0963">Cytoplasm</keyword>
<dbReference type="CDD" id="cd03443">
    <property type="entry name" value="PaaI_thioesterase"/>
    <property type="match status" value="1"/>
</dbReference>
<comment type="function">
    <text evidence="14">Catalyzes the hydrolysis of acyl-CoAs into free fatty acids and coenzyme A (CoASH), regulating their respective intracellular levels. Has acyl-CoA thioesterase activity towards medium (C12) and long-chain (C18) fatty acyl-CoA substrates. Can also hydrolyze 3-hydroxyphenylacetyl-CoA and 3,4-dihydroxyphenylacetyl-CoA (in vitro). May play a role in controlling adaptive thermogenesis.</text>
</comment>
<dbReference type="Proteomes" id="UP001210925">
    <property type="component" value="Unassembled WGS sequence"/>
</dbReference>
<dbReference type="GO" id="GO:0005819">
    <property type="term" value="C:spindle"/>
    <property type="evidence" value="ECO:0007669"/>
    <property type="project" value="UniProtKB-SubCell"/>
</dbReference>
<dbReference type="AlphaFoldDB" id="A0AAD5Y168"/>
<dbReference type="GO" id="GO:0005829">
    <property type="term" value="C:cytosol"/>
    <property type="evidence" value="ECO:0007669"/>
    <property type="project" value="UniProtKB-SubCell"/>
</dbReference>
<evidence type="ECO:0000256" key="15">
    <source>
        <dbReference type="ARBA" id="ARBA00064709"/>
    </source>
</evidence>
<evidence type="ECO:0000256" key="3">
    <source>
        <dbReference type="ARBA" id="ARBA00004186"/>
    </source>
</evidence>
<comment type="similarity">
    <text evidence="5">Belongs to the thioesterase PaaI family.</text>
</comment>
<evidence type="ECO:0000256" key="8">
    <source>
        <dbReference type="ARBA" id="ARBA00022990"/>
    </source>
</evidence>
<reference evidence="20" key="1">
    <citation type="submission" date="2020-05" db="EMBL/GenBank/DDBJ databases">
        <title>Phylogenomic resolution of chytrid fungi.</title>
        <authorList>
            <person name="Stajich J.E."/>
            <person name="Amses K."/>
            <person name="Simmons R."/>
            <person name="Seto K."/>
            <person name="Myers J."/>
            <person name="Bonds A."/>
            <person name="Quandt C.A."/>
            <person name="Barry K."/>
            <person name="Liu P."/>
            <person name="Grigoriev I."/>
            <person name="Longcore J.E."/>
            <person name="James T.Y."/>
        </authorList>
    </citation>
    <scope>NUCLEOTIDE SEQUENCE</scope>
    <source>
        <strain evidence="20">PLAUS21</strain>
    </source>
</reference>
<keyword evidence="12" id="KW-0539">Nucleus</keyword>
<evidence type="ECO:0000256" key="7">
    <source>
        <dbReference type="ARBA" id="ARBA00022801"/>
    </source>
</evidence>
<evidence type="ECO:0000256" key="11">
    <source>
        <dbReference type="ARBA" id="ARBA00023212"/>
    </source>
</evidence>
<comment type="subunit">
    <text evidence="15">Homotetramer. Interacts with PCTP.</text>
</comment>
<comment type="caution">
    <text evidence="20">The sequence shown here is derived from an EMBL/GenBank/DDBJ whole genome shotgun (WGS) entry which is preliminary data.</text>
</comment>
<keyword evidence="21" id="KW-1185">Reference proteome</keyword>
<accession>A0AAD5Y168</accession>
<evidence type="ECO:0000256" key="18">
    <source>
        <dbReference type="ARBA" id="ARBA00083956"/>
    </source>
</evidence>
<sequence>MEHEHAIKQIEQALENIGGFAKLVGGLQVVRIEEESKKVHFTFVVEEKHTNTFGFLHGGVIAYLIDVCGSLAITIHGSALGVSTDISVSYLKGTRVGQTVNIEAEAPKVGGSLAFSTVRLWVDGEVIAYGNHTKFVAQKSKL</sequence>
<evidence type="ECO:0000256" key="14">
    <source>
        <dbReference type="ARBA" id="ARBA00058205"/>
    </source>
</evidence>
<gene>
    <name evidence="20" type="ORF">HK103_000999</name>
</gene>
<evidence type="ECO:0000256" key="12">
    <source>
        <dbReference type="ARBA" id="ARBA00023242"/>
    </source>
</evidence>
<dbReference type="GO" id="GO:0047617">
    <property type="term" value="F:fatty acyl-CoA hydrolase activity"/>
    <property type="evidence" value="ECO:0007669"/>
    <property type="project" value="InterPro"/>
</dbReference>
<dbReference type="Pfam" id="PF03061">
    <property type="entry name" value="4HBT"/>
    <property type="match status" value="1"/>
</dbReference>
<dbReference type="InterPro" id="IPR039298">
    <property type="entry name" value="ACOT13"/>
</dbReference>
<dbReference type="GO" id="GO:0005634">
    <property type="term" value="C:nucleus"/>
    <property type="evidence" value="ECO:0007669"/>
    <property type="project" value="UniProtKB-SubCell"/>
</dbReference>
<evidence type="ECO:0000256" key="13">
    <source>
        <dbReference type="ARBA" id="ARBA00052976"/>
    </source>
</evidence>
<dbReference type="PANTHER" id="PTHR21660:SF1">
    <property type="entry name" value="ACYL-COENZYME A THIOESTERASE 13"/>
    <property type="match status" value="1"/>
</dbReference>
<keyword evidence="9" id="KW-0443">Lipid metabolism</keyword>
<dbReference type="InterPro" id="IPR006683">
    <property type="entry name" value="Thioestr_dom"/>
</dbReference>
<name>A0AAD5Y168_9FUNG</name>
<dbReference type="GO" id="GO:0006629">
    <property type="term" value="P:lipid metabolic process"/>
    <property type="evidence" value="ECO:0007669"/>
    <property type="project" value="UniProtKB-KW"/>
</dbReference>
<keyword evidence="11" id="KW-0206">Cytoskeleton</keyword>
<dbReference type="SUPFAM" id="SSF54637">
    <property type="entry name" value="Thioesterase/thiol ester dehydrase-isomerase"/>
    <property type="match status" value="1"/>
</dbReference>
<evidence type="ECO:0000256" key="17">
    <source>
        <dbReference type="ARBA" id="ARBA00081533"/>
    </source>
</evidence>
<comment type="catalytic activity">
    <reaction evidence="13">
        <text>a fatty acyl-CoA + H2O = a fatty acid + CoA + H(+)</text>
        <dbReference type="Rhea" id="RHEA:16781"/>
        <dbReference type="ChEBI" id="CHEBI:15377"/>
        <dbReference type="ChEBI" id="CHEBI:15378"/>
        <dbReference type="ChEBI" id="CHEBI:28868"/>
        <dbReference type="ChEBI" id="CHEBI:57287"/>
        <dbReference type="ChEBI" id="CHEBI:77636"/>
    </reaction>
    <physiologicalReaction direction="left-to-right" evidence="13">
        <dbReference type="Rhea" id="RHEA:16782"/>
    </physiologicalReaction>
</comment>
<dbReference type="PANTHER" id="PTHR21660">
    <property type="entry name" value="THIOESTERASE SUPERFAMILY MEMBER-RELATED"/>
    <property type="match status" value="1"/>
</dbReference>
<dbReference type="InterPro" id="IPR003736">
    <property type="entry name" value="PAAI_dom"/>
</dbReference>
<evidence type="ECO:0000256" key="2">
    <source>
        <dbReference type="ARBA" id="ARBA00004173"/>
    </source>
</evidence>
<evidence type="ECO:0000256" key="4">
    <source>
        <dbReference type="ARBA" id="ARBA00004514"/>
    </source>
</evidence>
<evidence type="ECO:0000256" key="16">
    <source>
        <dbReference type="ARBA" id="ARBA00067273"/>
    </source>
</evidence>
<feature type="domain" description="Thioesterase" evidence="19">
    <location>
        <begin position="53"/>
        <end position="125"/>
    </location>
</feature>